<dbReference type="Gene3D" id="1.10.357.10">
    <property type="entry name" value="Tetracycline Repressor, domain 2"/>
    <property type="match status" value="1"/>
</dbReference>
<keyword evidence="2 4" id="KW-0238">DNA-binding</keyword>
<comment type="caution">
    <text evidence="6">The sequence shown here is derived from an EMBL/GenBank/DDBJ whole genome shotgun (WGS) entry which is preliminary data.</text>
</comment>
<gene>
    <name evidence="6" type="ORF">HNR05_001733</name>
</gene>
<sequence length="196" mass="21459">MAETTVSRAHPALHARVRILETADRLFYSEGIHTVGVDRLIAEAQVTKATFYKYYRSKDNLIVAYVTSRDERARALVADIFATYASPAERLKNLGGRIAGLLRESEFYGCAFVNAAAQFPEATHPVRQAVDVHREWYGVTIEDLFRALGHHRPGDAADDFLLARDGAYAGASLGDPVAAQAALRRAVARSIGQAEA</sequence>
<evidence type="ECO:0000256" key="1">
    <source>
        <dbReference type="ARBA" id="ARBA00023015"/>
    </source>
</evidence>
<dbReference type="PANTHER" id="PTHR47506">
    <property type="entry name" value="TRANSCRIPTIONAL REGULATORY PROTEIN"/>
    <property type="match status" value="1"/>
</dbReference>
<evidence type="ECO:0000313" key="6">
    <source>
        <dbReference type="EMBL" id="NYJ19942.1"/>
    </source>
</evidence>
<dbReference type="Proteomes" id="UP000537260">
    <property type="component" value="Unassembled WGS sequence"/>
</dbReference>
<evidence type="ECO:0000256" key="3">
    <source>
        <dbReference type="ARBA" id="ARBA00023163"/>
    </source>
</evidence>
<accession>A0A7Z0J5X7</accession>
<dbReference type="PANTHER" id="PTHR47506:SF1">
    <property type="entry name" value="HTH-TYPE TRANSCRIPTIONAL REGULATOR YJDC"/>
    <property type="match status" value="1"/>
</dbReference>
<protein>
    <submittedName>
        <fullName evidence="6">AcrR family transcriptional regulator</fullName>
    </submittedName>
</protein>
<dbReference type="AlphaFoldDB" id="A0A7Z0J5X7"/>
<keyword evidence="7" id="KW-1185">Reference proteome</keyword>
<proteinExistence type="predicted"/>
<dbReference type="InterPro" id="IPR036271">
    <property type="entry name" value="Tet_transcr_reg_TetR-rel_C_sf"/>
</dbReference>
<evidence type="ECO:0000259" key="5">
    <source>
        <dbReference type="PROSITE" id="PS50977"/>
    </source>
</evidence>
<dbReference type="InterPro" id="IPR009057">
    <property type="entry name" value="Homeodomain-like_sf"/>
</dbReference>
<organism evidence="6 7">
    <name type="scientific">Glaciibacter psychrotolerans</name>
    <dbReference type="NCBI Taxonomy" id="670054"/>
    <lineage>
        <taxon>Bacteria</taxon>
        <taxon>Bacillati</taxon>
        <taxon>Actinomycetota</taxon>
        <taxon>Actinomycetes</taxon>
        <taxon>Micrococcales</taxon>
        <taxon>Microbacteriaceae</taxon>
        <taxon>Glaciibacter</taxon>
    </lineage>
</organism>
<dbReference type="SUPFAM" id="SSF46689">
    <property type="entry name" value="Homeodomain-like"/>
    <property type="match status" value="1"/>
</dbReference>
<dbReference type="PRINTS" id="PR00455">
    <property type="entry name" value="HTHTETR"/>
</dbReference>
<reference evidence="6 7" key="1">
    <citation type="submission" date="2020-07" db="EMBL/GenBank/DDBJ databases">
        <title>Sequencing the genomes of 1000 actinobacteria strains.</title>
        <authorList>
            <person name="Klenk H.-P."/>
        </authorList>
    </citation>
    <scope>NUCLEOTIDE SEQUENCE [LARGE SCALE GENOMIC DNA]</scope>
    <source>
        <strain evidence="6 7">LI1</strain>
    </source>
</reference>
<dbReference type="InterPro" id="IPR001647">
    <property type="entry name" value="HTH_TetR"/>
</dbReference>
<keyword evidence="3" id="KW-0804">Transcription</keyword>
<evidence type="ECO:0000313" key="7">
    <source>
        <dbReference type="Proteomes" id="UP000537260"/>
    </source>
</evidence>
<name>A0A7Z0J5X7_9MICO</name>
<dbReference type="RefSeq" id="WP_179578626.1">
    <property type="nucleotide sequence ID" value="NZ_JACCFM010000001.1"/>
</dbReference>
<dbReference type="EMBL" id="JACCFM010000001">
    <property type="protein sequence ID" value="NYJ19942.1"/>
    <property type="molecule type" value="Genomic_DNA"/>
</dbReference>
<evidence type="ECO:0000256" key="2">
    <source>
        <dbReference type="ARBA" id="ARBA00023125"/>
    </source>
</evidence>
<dbReference type="SUPFAM" id="SSF48498">
    <property type="entry name" value="Tetracyclin repressor-like, C-terminal domain"/>
    <property type="match status" value="1"/>
</dbReference>
<dbReference type="GO" id="GO:0003677">
    <property type="term" value="F:DNA binding"/>
    <property type="evidence" value="ECO:0007669"/>
    <property type="project" value="UniProtKB-UniRule"/>
</dbReference>
<dbReference type="Pfam" id="PF00440">
    <property type="entry name" value="TetR_N"/>
    <property type="match status" value="1"/>
</dbReference>
<feature type="DNA-binding region" description="H-T-H motif" evidence="4">
    <location>
        <begin position="36"/>
        <end position="55"/>
    </location>
</feature>
<evidence type="ECO:0000256" key="4">
    <source>
        <dbReference type="PROSITE-ProRule" id="PRU00335"/>
    </source>
</evidence>
<feature type="domain" description="HTH tetR-type" evidence="5">
    <location>
        <begin position="13"/>
        <end position="73"/>
    </location>
</feature>
<dbReference type="PROSITE" id="PS50977">
    <property type="entry name" value="HTH_TETR_2"/>
    <property type="match status" value="1"/>
</dbReference>
<keyword evidence="1" id="KW-0805">Transcription regulation</keyword>